<feature type="transmembrane region" description="Helical" evidence="1">
    <location>
        <begin position="98"/>
        <end position="118"/>
    </location>
</feature>
<proteinExistence type="predicted"/>
<dbReference type="AlphaFoldDB" id="A0A1J5QP93"/>
<feature type="transmembrane region" description="Helical" evidence="1">
    <location>
        <begin position="184"/>
        <end position="206"/>
    </location>
</feature>
<gene>
    <name evidence="2" type="ORF">GALL_327840</name>
</gene>
<name>A0A1J5QP93_9ZZZZ</name>
<reference evidence="2" key="1">
    <citation type="submission" date="2016-10" db="EMBL/GenBank/DDBJ databases">
        <title>Sequence of Gallionella enrichment culture.</title>
        <authorList>
            <person name="Poehlein A."/>
            <person name="Muehling M."/>
            <person name="Daniel R."/>
        </authorList>
    </citation>
    <scope>NUCLEOTIDE SEQUENCE</scope>
</reference>
<organism evidence="2">
    <name type="scientific">mine drainage metagenome</name>
    <dbReference type="NCBI Taxonomy" id="410659"/>
    <lineage>
        <taxon>unclassified sequences</taxon>
        <taxon>metagenomes</taxon>
        <taxon>ecological metagenomes</taxon>
    </lineage>
</organism>
<keyword evidence="1" id="KW-0472">Membrane</keyword>
<keyword evidence="1" id="KW-1133">Transmembrane helix</keyword>
<comment type="caution">
    <text evidence="2">The sequence shown here is derived from an EMBL/GenBank/DDBJ whole genome shotgun (WGS) entry which is preliminary data.</text>
</comment>
<dbReference type="EMBL" id="MLJW01000548">
    <property type="protein sequence ID" value="OIQ85390.1"/>
    <property type="molecule type" value="Genomic_DNA"/>
</dbReference>
<feature type="transmembrane region" description="Helical" evidence="1">
    <location>
        <begin position="61"/>
        <end position="78"/>
    </location>
</feature>
<feature type="transmembrane region" description="Helical" evidence="1">
    <location>
        <begin position="20"/>
        <end position="41"/>
    </location>
</feature>
<evidence type="ECO:0000256" key="1">
    <source>
        <dbReference type="SAM" id="Phobius"/>
    </source>
</evidence>
<protein>
    <submittedName>
        <fullName evidence="2">Uncharacterized protein</fullName>
    </submittedName>
</protein>
<keyword evidence="1" id="KW-0812">Transmembrane</keyword>
<feature type="transmembrane region" description="Helical" evidence="1">
    <location>
        <begin position="139"/>
        <end position="164"/>
    </location>
</feature>
<sequence>MSVMEENPVNNSSWTAQDIIKAIPLLSLGISSLCFILGLLIVNLRLAKFGVYATDFIRTEYILSGAVFVFLIVTVNYIKEFIINATKRLKSEWIEKKYISFTFNLVLFLALIVTLPNYSISIVSANADGSFSSLSDKKFWLALMAPIFILLTSSLVTQHFSALFKELSNNRLNIMTFKNNLNGILWYVPILLATLALYSDFTYPIISTAYGGGKMAPAILIPTPIGLDVCKVLALPIKTNQTIGPIELLTESDRELTILVSDNGSEKKHAIRLNRELFVAVQMMPR</sequence>
<evidence type="ECO:0000313" key="2">
    <source>
        <dbReference type="EMBL" id="OIQ85390.1"/>
    </source>
</evidence>
<accession>A0A1J5QP93</accession>